<feature type="region of interest" description="Disordered" evidence="1">
    <location>
        <begin position="116"/>
        <end position="135"/>
    </location>
</feature>
<name>Q0CRA2_ASPTN</name>
<feature type="compositionally biased region" description="Basic and acidic residues" evidence="1">
    <location>
        <begin position="126"/>
        <end position="135"/>
    </location>
</feature>
<dbReference type="PANTHER" id="PTHR35587:SF4">
    <property type="match status" value="1"/>
</dbReference>
<evidence type="ECO:0000313" key="3">
    <source>
        <dbReference type="Proteomes" id="UP000007963"/>
    </source>
</evidence>
<dbReference type="RefSeq" id="XP_001212960.1">
    <property type="nucleotide sequence ID" value="XM_001212960.1"/>
</dbReference>
<dbReference type="Proteomes" id="UP000007963">
    <property type="component" value="Unassembled WGS sequence"/>
</dbReference>
<dbReference type="EMBL" id="CH476598">
    <property type="protein sequence ID" value="EAU35584.1"/>
    <property type="molecule type" value="Genomic_DNA"/>
</dbReference>
<dbReference type="OrthoDB" id="2873061at2759"/>
<dbReference type="OMA" id="NDNQSEN"/>
<dbReference type="PANTHER" id="PTHR35587">
    <property type="entry name" value="EXPRESSED PROTEIN"/>
    <property type="match status" value="1"/>
</dbReference>
<dbReference type="eggNOG" id="ENOG502SF70">
    <property type="taxonomic scope" value="Eukaryota"/>
</dbReference>
<reference evidence="3" key="1">
    <citation type="submission" date="2005-09" db="EMBL/GenBank/DDBJ databases">
        <title>Annotation of the Aspergillus terreus NIH2624 genome.</title>
        <authorList>
            <person name="Birren B.W."/>
            <person name="Lander E.S."/>
            <person name="Galagan J.E."/>
            <person name="Nusbaum C."/>
            <person name="Devon K."/>
            <person name="Henn M."/>
            <person name="Ma L.-J."/>
            <person name="Jaffe D.B."/>
            <person name="Butler J."/>
            <person name="Alvarez P."/>
            <person name="Gnerre S."/>
            <person name="Grabherr M."/>
            <person name="Kleber M."/>
            <person name="Mauceli E.W."/>
            <person name="Brockman W."/>
            <person name="Rounsley S."/>
            <person name="Young S.K."/>
            <person name="LaButti K."/>
            <person name="Pushparaj V."/>
            <person name="DeCaprio D."/>
            <person name="Crawford M."/>
            <person name="Koehrsen M."/>
            <person name="Engels R."/>
            <person name="Montgomery P."/>
            <person name="Pearson M."/>
            <person name="Howarth C."/>
            <person name="Larson L."/>
            <person name="Luoma S."/>
            <person name="White J."/>
            <person name="Alvarado L."/>
            <person name="Kodira C.D."/>
            <person name="Zeng Q."/>
            <person name="Oleary S."/>
            <person name="Yandava C."/>
            <person name="Denning D.W."/>
            <person name="Nierman W.C."/>
            <person name="Milne T."/>
            <person name="Madden K."/>
        </authorList>
    </citation>
    <scope>NUCLEOTIDE SEQUENCE [LARGE SCALE GENOMIC DNA]</scope>
    <source>
        <strain evidence="3">NIH 2624 / FGSC A1156</strain>
    </source>
</reference>
<dbReference type="VEuPathDB" id="FungiDB:ATEG_03782"/>
<feature type="region of interest" description="Disordered" evidence="1">
    <location>
        <begin position="1"/>
        <end position="95"/>
    </location>
</feature>
<protein>
    <submittedName>
        <fullName evidence="2">Uncharacterized protein</fullName>
    </submittedName>
</protein>
<evidence type="ECO:0000313" key="2">
    <source>
        <dbReference type="EMBL" id="EAU35584.1"/>
    </source>
</evidence>
<sequence>MSDKENAQTPPHEEDPIKQEPSDDDQDQDQPEPEQAPQPQAQHRRRPRPPPYQQDSMDSNTALDRPRRQQRRQRRQPLGGDDGGPLGGLGGVNQAGDLVQNTAGNAVNGVTNTAGKAVGGLLGGNKGEEKDDGGRDEQLRLRLDLNLDIEVQLKAKIHGDLTLGLLYVSSVPGDEYKANAGWFEFFWIWYGFGLAGWF</sequence>
<feature type="compositionally biased region" description="Gly residues" evidence="1">
    <location>
        <begin position="80"/>
        <end position="93"/>
    </location>
</feature>
<gene>
    <name evidence="2" type="ORF">ATEG_03782</name>
</gene>
<proteinExistence type="predicted"/>
<feature type="compositionally biased region" description="Acidic residues" evidence="1">
    <location>
        <begin position="22"/>
        <end position="32"/>
    </location>
</feature>
<feature type="compositionally biased region" description="Basic and acidic residues" evidence="1">
    <location>
        <begin position="1"/>
        <end position="21"/>
    </location>
</feature>
<accession>Q0CRA2</accession>
<dbReference type="GeneID" id="4318636"/>
<dbReference type="HOGENOM" id="CLU_059402_0_2_1"/>
<organism evidence="2 3">
    <name type="scientific">Aspergillus terreus (strain NIH 2624 / FGSC A1156)</name>
    <dbReference type="NCBI Taxonomy" id="341663"/>
    <lineage>
        <taxon>Eukaryota</taxon>
        <taxon>Fungi</taxon>
        <taxon>Dikarya</taxon>
        <taxon>Ascomycota</taxon>
        <taxon>Pezizomycotina</taxon>
        <taxon>Eurotiomycetes</taxon>
        <taxon>Eurotiomycetidae</taxon>
        <taxon>Eurotiales</taxon>
        <taxon>Aspergillaceae</taxon>
        <taxon>Aspergillus</taxon>
        <taxon>Aspergillus subgen. Circumdati</taxon>
    </lineage>
</organism>
<dbReference type="STRING" id="341663.Q0CRA2"/>
<evidence type="ECO:0000256" key="1">
    <source>
        <dbReference type="SAM" id="MobiDB-lite"/>
    </source>
</evidence>
<dbReference type="AlphaFoldDB" id="Q0CRA2"/>